<organism evidence="1 2">
    <name type="scientific">Brassica carinata</name>
    <name type="common">Ethiopian mustard</name>
    <name type="synonym">Abyssinian cabbage</name>
    <dbReference type="NCBI Taxonomy" id="52824"/>
    <lineage>
        <taxon>Eukaryota</taxon>
        <taxon>Viridiplantae</taxon>
        <taxon>Streptophyta</taxon>
        <taxon>Embryophyta</taxon>
        <taxon>Tracheophyta</taxon>
        <taxon>Spermatophyta</taxon>
        <taxon>Magnoliopsida</taxon>
        <taxon>eudicotyledons</taxon>
        <taxon>Gunneridae</taxon>
        <taxon>Pentapetalae</taxon>
        <taxon>rosids</taxon>
        <taxon>malvids</taxon>
        <taxon>Brassicales</taxon>
        <taxon>Brassicaceae</taxon>
        <taxon>Brassiceae</taxon>
        <taxon>Brassica</taxon>
    </lineage>
</organism>
<name>A0A8X7PRS4_BRACI</name>
<protein>
    <recommendedName>
        <fullName evidence="3">UBC core domain-containing protein</fullName>
    </recommendedName>
</protein>
<keyword evidence="2" id="KW-1185">Reference proteome</keyword>
<evidence type="ECO:0000313" key="1">
    <source>
        <dbReference type="EMBL" id="KAG2256003.1"/>
    </source>
</evidence>
<dbReference type="OrthoDB" id="10534347at2759"/>
<reference evidence="1 2" key="1">
    <citation type="submission" date="2020-02" db="EMBL/GenBank/DDBJ databases">
        <authorList>
            <person name="Ma Q."/>
            <person name="Huang Y."/>
            <person name="Song X."/>
            <person name="Pei D."/>
        </authorList>
    </citation>
    <scope>NUCLEOTIDE SEQUENCE [LARGE SCALE GENOMIC DNA]</scope>
    <source>
        <strain evidence="1">Sxm20200214</strain>
        <tissue evidence="1">Leaf</tissue>
    </source>
</reference>
<evidence type="ECO:0000313" key="2">
    <source>
        <dbReference type="Proteomes" id="UP000886595"/>
    </source>
</evidence>
<proteinExistence type="predicted"/>
<evidence type="ECO:0008006" key="3">
    <source>
        <dbReference type="Google" id="ProtNLM"/>
    </source>
</evidence>
<dbReference type="Proteomes" id="UP000886595">
    <property type="component" value="Unassembled WGS sequence"/>
</dbReference>
<accession>A0A8X7PRS4</accession>
<dbReference type="SUPFAM" id="SSF54495">
    <property type="entry name" value="UBC-like"/>
    <property type="match status" value="1"/>
</dbReference>
<dbReference type="EMBL" id="JAAMPC010000015">
    <property type="protein sequence ID" value="KAG2256003.1"/>
    <property type="molecule type" value="Genomic_DNA"/>
</dbReference>
<dbReference type="AlphaFoldDB" id="A0A8X7PRS4"/>
<dbReference type="Gene3D" id="3.10.110.10">
    <property type="entry name" value="Ubiquitin Conjugating Enzyme"/>
    <property type="match status" value="1"/>
</dbReference>
<sequence length="117" mass="13552">MCYILYDSWSPARTVSSVCISILSMLSSSPEKQRPADNDRYDVEKMLNPVQVFHQIKSSNYPWIRSTFSFKCILNPSHISHANRSSSRVLIGSSDRLSFYRVVGLTGRIRWLYRMRG</sequence>
<comment type="caution">
    <text evidence="1">The sequence shown here is derived from an EMBL/GenBank/DDBJ whole genome shotgun (WGS) entry which is preliminary data.</text>
</comment>
<dbReference type="InterPro" id="IPR016135">
    <property type="entry name" value="UBQ-conjugating_enzyme/RWD"/>
</dbReference>
<gene>
    <name evidence="1" type="ORF">Bca52824_075297</name>
</gene>